<accession>A0AAQ3KU33</accession>
<name>A0AAQ3KU33_9LILI</name>
<evidence type="ECO:0000313" key="2">
    <source>
        <dbReference type="EMBL" id="WOL14495.1"/>
    </source>
</evidence>
<evidence type="ECO:0000256" key="1">
    <source>
        <dbReference type="SAM" id="Phobius"/>
    </source>
</evidence>
<reference evidence="2 3" key="1">
    <citation type="submission" date="2023-10" db="EMBL/GenBank/DDBJ databases">
        <title>Chromosome-scale genome assembly provides insights into flower coloration mechanisms of Canna indica.</title>
        <authorList>
            <person name="Li C."/>
        </authorList>
    </citation>
    <scope>NUCLEOTIDE SEQUENCE [LARGE SCALE GENOMIC DNA]</scope>
    <source>
        <tissue evidence="2">Flower</tissue>
    </source>
</reference>
<dbReference type="AlphaFoldDB" id="A0AAQ3KU33"/>
<keyword evidence="3" id="KW-1185">Reference proteome</keyword>
<proteinExistence type="predicted"/>
<dbReference type="PANTHER" id="PTHR33726">
    <property type="entry name" value="TRANSMEMBRANE PROTEIN"/>
    <property type="match status" value="1"/>
</dbReference>
<keyword evidence="1" id="KW-0472">Membrane</keyword>
<dbReference type="PANTHER" id="PTHR33726:SF17">
    <property type="entry name" value="OS06G0620700 PROTEIN"/>
    <property type="match status" value="1"/>
</dbReference>
<protein>
    <recommendedName>
        <fullName evidence="4">Transmembrane protein</fullName>
    </recommendedName>
</protein>
<sequence length="88" mass="10347">MAGRKREWLKKRMSTLMAGKENRMRGSGRRVSVFSAAWNAWRQRGRRQDAHIVVVVLDSLRYNVLWVVEAVVVVATLCFFYVRFGFRL</sequence>
<feature type="transmembrane region" description="Helical" evidence="1">
    <location>
        <begin position="66"/>
        <end position="86"/>
    </location>
</feature>
<evidence type="ECO:0000313" key="3">
    <source>
        <dbReference type="Proteomes" id="UP001327560"/>
    </source>
</evidence>
<organism evidence="2 3">
    <name type="scientific">Canna indica</name>
    <name type="common">Indian-shot</name>
    <dbReference type="NCBI Taxonomy" id="4628"/>
    <lineage>
        <taxon>Eukaryota</taxon>
        <taxon>Viridiplantae</taxon>
        <taxon>Streptophyta</taxon>
        <taxon>Embryophyta</taxon>
        <taxon>Tracheophyta</taxon>
        <taxon>Spermatophyta</taxon>
        <taxon>Magnoliopsida</taxon>
        <taxon>Liliopsida</taxon>
        <taxon>Zingiberales</taxon>
        <taxon>Cannaceae</taxon>
        <taxon>Canna</taxon>
    </lineage>
</organism>
<keyword evidence="1" id="KW-0812">Transmembrane</keyword>
<evidence type="ECO:0008006" key="4">
    <source>
        <dbReference type="Google" id="ProtNLM"/>
    </source>
</evidence>
<keyword evidence="1" id="KW-1133">Transmembrane helix</keyword>
<gene>
    <name evidence="2" type="ORF">Cni_G23275</name>
</gene>
<dbReference type="Proteomes" id="UP001327560">
    <property type="component" value="Chromosome 7"/>
</dbReference>
<dbReference type="EMBL" id="CP136896">
    <property type="protein sequence ID" value="WOL14495.1"/>
    <property type="molecule type" value="Genomic_DNA"/>
</dbReference>